<evidence type="ECO:0000313" key="3">
    <source>
        <dbReference type="Proteomes" id="UP001321861"/>
    </source>
</evidence>
<dbReference type="SUPFAM" id="SSF52799">
    <property type="entry name" value="(Phosphotyrosine protein) phosphatases II"/>
    <property type="match status" value="1"/>
</dbReference>
<dbReference type="KEGG" id="xap:XA3_15140"/>
<protein>
    <submittedName>
        <fullName evidence="2">Protein-tyrosine-phosphatase</fullName>
    </submittedName>
</protein>
<gene>
    <name evidence="2" type="ORF">XA3_15140</name>
</gene>
<dbReference type="PANTHER" id="PTHR31126">
    <property type="entry name" value="TYROSINE-PROTEIN PHOSPHATASE"/>
    <property type="match status" value="1"/>
</dbReference>
<dbReference type="Proteomes" id="UP001321861">
    <property type="component" value="Chromosome"/>
</dbReference>
<accession>A0AAU9DY50</accession>
<dbReference type="RefSeq" id="WP_317634884.1">
    <property type="nucleotide sequence ID" value="NZ_AP026802.1"/>
</dbReference>
<keyword evidence="3" id="KW-1185">Reference proteome</keyword>
<sequence length="266" mass="30206">MDFANLNNFRDYGGSKTTSGQKVKKGLLYRSDAICHLTPAEEEIITKKYQIKTVIDLRSQTEINLEPDPLIEGVQLLSLAPVAKLASMASENLTGTSKRKTSLELIKSGHFDSFLHMKDQMENLMRSFVNVPENRLVFQKLLHVYLKEENYAILQHCRGGKDRTGFASALILGILGVPESKIKEDYLLSNDYNANSIESKMQVYRSVTDDEELLLNLHEMLIVKSEYFDAALDEIKKLYGSFADFVTKGLEFSITDQNKLRKILLE</sequence>
<dbReference type="Pfam" id="PF13350">
    <property type="entry name" value="Y_phosphatase3"/>
    <property type="match status" value="1"/>
</dbReference>
<dbReference type="PANTHER" id="PTHR31126:SF1">
    <property type="entry name" value="TYROSINE SPECIFIC PROTEIN PHOSPHATASES DOMAIN-CONTAINING PROTEIN"/>
    <property type="match status" value="1"/>
</dbReference>
<dbReference type="AlphaFoldDB" id="A0AAU9DY50"/>
<dbReference type="InterPro" id="IPR026893">
    <property type="entry name" value="Tyr/Ser_Pase_IphP-type"/>
</dbReference>
<comment type="similarity">
    <text evidence="1">Belongs to the protein-tyrosine phosphatase family.</text>
</comment>
<evidence type="ECO:0000256" key="1">
    <source>
        <dbReference type="ARBA" id="ARBA00009580"/>
    </source>
</evidence>
<reference evidence="2 3" key="1">
    <citation type="journal article" date="2023" name="Microbiol. Spectr.">
        <title>Symbiosis of Carpenter Bees with Uncharacterized Lactic Acid Bacteria Showing NAD Auxotrophy.</title>
        <authorList>
            <person name="Kawasaki S."/>
            <person name="Ozawa K."/>
            <person name="Mori T."/>
            <person name="Yamamoto A."/>
            <person name="Ito M."/>
            <person name="Ohkuma M."/>
            <person name="Sakamoto M."/>
            <person name="Matsutani M."/>
        </authorList>
    </citation>
    <scope>NUCLEOTIDE SEQUENCE [LARGE SCALE GENOMIC DNA]</scope>
    <source>
        <strain evidence="2 3">XA3</strain>
    </source>
</reference>
<dbReference type="EMBL" id="AP026802">
    <property type="protein sequence ID" value="BDR59073.1"/>
    <property type="molecule type" value="Genomic_DNA"/>
</dbReference>
<dbReference type="GO" id="GO:0004721">
    <property type="term" value="F:phosphoprotein phosphatase activity"/>
    <property type="evidence" value="ECO:0007669"/>
    <property type="project" value="InterPro"/>
</dbReference>
<proteinExistence type="inferred from homology"/>
<dbReference type="InterPro" id="IPR029021">
    <property type="entry name" value="Prot-tyrosine_phosphatase-like"/>
</dbReference>
<name>A0AAU9DY50_9LACO</name>
<organism evidence="2 3">
    <name type="scientific">Xylocopilactobacillus apicola</name>
    <dbReference type="NCBI Taxonomy" id="2932184"/>
    <lineage>
        <taxon>Bacteria</taxon>
        <taxon>Bacillati</taxon>
        <taxon>Bacillota</taxon>
        <taxon>Bacilli</taxon>
        <taxon>Lactobacillales</taxon>
        <taxon>Lactobacillaceae</taxon>
        <taxon>Xylocopilactobacillus</taxon>
    </lineage>
</organism>
<evidence type="ECO:0000313" key="2">
    <source>
        <dbReference type="EMBL" id="BDR59073.1"/>
    </source>
</evidence>
<dbReference type="Gene3D" id="3.90.190.10">
    <property type="entry name" value="Protein tyrosine phosphatase superfamily"/>
    <property type="match status" value="1"/>
</dbReference>